<accession>A0A8J7PI06</accession>
<comment type="caution">
    <text evidence="2">The sequence shown here is derived from an EMBL/GenBank/DDBJ whole genome shotgun (WGS) entry which is preliminary data.</text>
</comment>
<feature type="chain" id="PRO_5035291932" description="Lipoprotein" evidence="1">
    <location>
        <begin position="31"/>
        <end position="257"/>
    </location>
</feature>
<organism evidence="2 3">
    <name type="scientific">Candidatus Obscuribacter phosphatis</name>
    <dbReference type="NCBI Taxonomy" id="1906157"/>
    <lineage>
        <taxon>Bacteria</taxon>
        <taxon>Bacillati</taxon>
        <taxon>Candidatus Melainabacteria</taxon>
        <taxon>Candidatus Obscuribacterales</taxon>
        <taxon>Candidatus Obscuribacteraceae</taxon>
        <taxon>Candidatus Obscuribacter</taxon>
    </lineage>
</organism>
<dbReference type="EMBL" id="JAFLCK010000012">
    <property type="protein sequence ID" value="MBN8660693.1"/>
    <property type="molecule type" value="Genomic_DNA"/>
</dbReference>
<dbReference type="AlphaFoldDB" id="A0A8J7PI06"/>
<evidence type="ECO:0000313" key="3">
    <source>
        <dbReference type="Proteomes" id="UP000664277"/>
    </source>
</evidence>
<keyword evidence="1" id="KW-0732">Signal</keyword>
<reference evidence="2" key="1">
    <citation type="submission" date="2021-02" db="EMBL/GenBank/DDBJ databases">
        <title>Genome-Resolved Metagenomics of a Microbial Community Performing Photosynthetic Biological Nutrient Removal.</title>
        <authorList>
            <person name="Mcdaniel E.A."/>
        </authorList>
    </citation>
    <scope>NUCLEOTIDE SEQUENCE</scope>
    <source>
        <strain evidence="2">UWPOB_OBS1</strain>
    </source>
</reference>
<name>A0A8J7PI06_9BACT</name>
<evidence type="ECO:0008006" key="4">
    <source>
        <dbReference type="Google" id="ProtNLM"/>
    </source>
</evidence>
<proteinExistence type="predicted"/>
<dbReference type="Proteomes" id="UP000664277">
    <property type="component" value="Unassembled WGS sequence"/>
</dbReference>
<protein>
    <recommendedName>
        <fullName evidence="4">Lipoprotein</fullName>
    </recommendedName>
</protein>
<evidence type="ECO:0000313" key="2">
    <source>
        <dbReference type="EMBL" id="MBN8660693.1"/>
    </source>
</evidence>
<gene>
    <name evidence="2" type="ORF">J0M35_10040</name>
</gene>
<evidence type="ECO:0000256" key="1">
    <source>
        <dbReference type="SAM" id="SignalP"/>
    </source>
</evidence>
<sequence length="257" mass="29673">MKVASRRNTRLFYVWTLLCMLSCHSEPASGFDQNDEIAKSKEESTFEHPILGASFHADLSQSELSNEICKRMNVPHLRSNEHVKFESNPKNIEIEKVFVKLLVDRCRGKSQVQLREMLGNPSIVSGCGDIDLGPNTPKSYWVYFIGYQRFPLFIGFTDSVCSFVQFSENTFLRNIPLKRRFYSMLNTARGETRETLIRRFGEPFRDLNNIFNSGITHEVEIKGDPRTIDIPAYTCFYIEFRFKNNICTGTRTSVLAH</sequence>
<feature type="signal peptide" evidence="1">
    <location>
        <begin position="1"/>
        <end position="30"/>
    </location>
</feature>